<dbReference type="InterPro" id="IPR022720">
    <property type="entry name" value="Motility-assoc_prot_GldM_N"/>
</dbReference>
<dbReference type="InterPro" id="IPR048405">
    <property type="entry name" value="GldM_Ig-like-1"/>
</dbReference>
<dbReference type="Proteomes" id="UP000198648">
    <property type="component" value="Unassembled WGS sequence"/>
</dbReference>
<dbReference type="AlphaFoldDB" id="A0A1H9ARA4"/>
<evidence type="ECO:0000259" key="3">
    <source>
        <dbReference type="Pfam" id="PF12081"/>
    </source>
</evidence>
<dbReference type="NCBIfam" id="TIGR03517">
    <property type="entry name" value="GldM_gliding"/>
    <property type="match status" value="1"/>
</dbReference>
<dbReference type="InterPro" id="IPR019859">
    <property type="entry name" value="Motility-assoc_prot_GldM"/>
</dbReference>
<reference evidence="6 7" key="1">
    <citation type="submission" date="2016-10" db="EMBL/GenBank/DDBJ databases">
        <authorList>
            <person name="de Groot N.N."/>
        </authorList>
    </citation>
    <scope>NUCLEOTIDE SEQUENCE [LARGE SCALE GENOMIC DNA]</scope>
    <source>
        <strain evidence="6 7">DSM 27078</strain>
    </source>
</reference>
<dbReference type="Pfam" id="PF12081">
    <property type="entry name" value="GldM_1st"/>
    <property type="match status" value="1"/>
</dbReference>
<protein>
    <submittedName>
        <fullName evidence="6">Protein involved in gliding motility GldM</fullName>
    </submittedName>
</protein>
<dbReference type="EMBL" id="FOEI01000002">
    <property type="protein sequence ID" value="SEP79250.1"/>
    <property type="molecule type" value="Genomic_DNA"/>
</dbReference>
<dbReference type="InterPro" id="IPR048406">
    <property type="entry name" value="GldM_Ig-like-2"/>
</dbReference>
<dbReference type="InterPro" id="IPR022719">
    <property type="entry name" value="Motility-assoc_prot_GldM_C"/>
</dbReference>
<feature type="domain" description="Gliding motility-associated protein GldM C-terminal" evidence="2">
    <location>
        <begin position="414"/>
        <end position="517"/>
    </location>
</feature>
<gene>
    <name evidence="6" type="ORF">SAMN05444005_102294</name>
</gene>
<sequence>MAGGNLTPRQKMINLMYLVFIAMLALNMSKEVLSAFGLMNEKFSDVNKFSKDYNQGLYDQLASKAGENKAQFGVPFEQAKQIRPIVDEFFKFIEGVKSEVSGSFKPEESGVNKGKLPYEAMDKSTIDEVWFAGDGYSKRGTEIVAAFDKFKSGIAGVIGKDVKYQIIMEDLNKRFSTADVTDGEGVKKKYLDYHYKGFPAIATVSKLSAVQNDAKKVEQDIYNALIGNTTAAAASMKNYKAIVNFEKNVVFQGEAVKGRVVLGRYDESTVPQSIVVNGASSKIESGQAVFTATAGGIGEKNITGKFTFIEDGKPVIIEFEDKYVVVPRPNQAIISADKMNVVYRGVDNPISVSIPGISADKVTASAPGMRSAGKQGAYIISPTTGTSVTITATGKLPDGKTVSSSVPFRIKGLPSPQGRIRGEASPKGPKSSLEQSTVTAVMEDFDFPITVTVKQFNLKVPGQPTIVVSGNRMNASALAAIKKAGRGDVVTISEIKAEFAGLSVKPKATSPCSFEIQ</sequence>
<evidence type="ECO:0000313" key="7">
    <source>
        <dbReference type="Proteomes" id="UP000198648"/>
    </source>
</evidence>
<feature type="region of interest" description="Disordered" evidence="1">
    <location>
        <begin position="413"/>
        <end position="433"/>
    </location>
</feature>
<feature type="domain" description="Gliding motility-associated protein GldM second immunoglobulin-like" evidence="5">
    <location>
        <begin position="332"/>
        <end position="411"/>
    </location>
</feature>
<organism evidence="6 7">
    <name type="scientific">Flavobacterium urocaniciphilum</name>
    <dbReference type="NCBI Taxonomy" id="1299341"/>
    <lineage>
        <taxon>Bacteria</taxon>
        <taxon>Pseudomonadati</taxon>
        <taxon>Bacteroidota</taxon>
        <taxon>Flavobacteriia</taxon>
        <taxon>Flavobacteriales</taxon>
        <taxon>Flavobacteriaceae</taxon>
        <taxon>Flavobacterium</taxon>
    </lineage>
</organism>
<feature type="domain" description="Gliding motility-associated protein GldM first immunoglobulin-like" evidence="4">
    <location>
        <begin position="232"/>
        <end position="327"/>
    </location>
</feature>
<proteinExistence type="predicted"/>
<evidence type="ECO:0000259" key="4">
    <source>
        <dbReference type="Pfam" id="PF21601"/>
    </source>
</evidence>
<evidence type="ECO:0000313" key="6">
    <source>
        <dbReference type="EMBL" id="SEP79250.1"/>
    </source>
</evidence>
<dbReference type="Pfam" id="PF21601">
    <property type="entry name" value="GldM_2nd"/>
    <property type="match status" value="1"/>
</dbReference>
<name>A0A1H9ARA4_9FLAO</name>
<evidence type="ECO:0000259" key="2">
    <source>
        <dbReference type="Pfam" id="PF12080"/>
    </source>
</evidence>
<dbReference type="Pfam" id="PF21602">
    <property type="entry name" value="GldM_3rd"/>
    <property type="match status" value="1"/>
</dbReference>
<dbReference type="OrthoDB" id="1490890at2"/>
<accession>A0A1H9ARA4</accession>
<evidence type="ECO:0000259" key="5">
    <source>
        <dbReference type="Pfam" id="PF21602"/>
    </source>
</evidence>
<dbReference type="STRING" id="1299341.SAMN05444005_102294"/>
<dbReference type="Pfam" id="PF12080">
    <property type="entry name" value="GldM_4th"/>
    <property type="match status" value="1"/>
</dbReference>
<feature type="domain" description="Gliding motility-associated protein GldM N-terminal" evidence="3">
    <location>
        <begin position="31"/>
        <end position="227"/>
    </location>
</feature>
<evidence type="ECO:0000256" key="1">
    <source>
        <dbReference type="SAM" id="MobiDB-lite"/>
    </source>
</evidence>
<dbReference type="RefSeq" id="WP_091466287.1">
    <property type="nucleotide sequence ID" value="NZ_FOEI01000002.1"/>
</dbReference>
<keyword evidence="7" id="KW-1185">Reference proteome</keyword>